<dbReference type="EMBL" id="VSSQ01093792">
    <property type="protein sequence ID" value="MPN38513.1"/>
    <property type="molecule type" value="Genomic_DNA"/>
</dbReference>
<comment type="caution">
    <text evidence="1">The sequence shown here is derived from an EMBL/GenBank/DDBJ whole genome shotgun (WGS) entry which is preliminary data.</text>
</comment>
<accession>A0A645HT00</accession>
<protein>
    <submittedName>
        <fullName evidence="1">Uncharacterized protein</fullName>
    </submittedName>
</protein>
<dbReference type="AlphaFoldDB" id="A0A645HT00"/>
<name>A0A645HT00_9ZZZZ</name>
<proteinExistence type="predicted"/>
<evidence type="ECO:0000313" key="1">
    <source>
        <dbReference type="EMBL" id="MPN38513.1"/>
    </source>
</evidence>
<reference evidence="1" key="1">
    <citation type="submission" date="2019-08" db="EMBL/GenBank/DDBJ databases">
        <authorList>
            <person name="Kucharzyk K."/>
            <person name="Murdoch R.W."/>
            <person name="Higgins S."/>
            <person name="Loffler F."/>
        </authorList>
    </citation>
    <scope>NUCLEOTIDE SEQUENCE</scope>
</reference>
<organism evidence="1">
    <name type="scientific">bioreactor metagenome</name>
    <dbReference type="NCBI Taxonomy" id="1076179"/>
    <lineage>
        <taxon>unclassified sequences</taxon>
        <taxon>metagenomes</taxon>
        <taxon>ecological metagenomes</taxon>
    </lineage>
</organism>
<sequence length="138" mass="15434">MSKCHIALSVSPEHLAKIGLVELGDIVEGDLFTRLTDACIKIIEDGCKFIDECLSPPVDEASFFDHLIFPELQQGCIEEFFFIFQQYIPLMQSLGISDQCAQVLLIELGYGHIQKFPPTFTPTGYQFAIGRGDHHKGN</sequence>
<gene>
    <name evidence="1" type="ORF">SDC9_186037</name>
</gene>